<sequence length="464" mass="51157">MPIATSQNDPPINNSNRTSFNGTGKITIPARPIQQTNVTSSTFRIQMPVSGTSSKHLTPPRNHVNLMPTPSGDMNNNRSIHSSISMRPKSPIYTVTTRSRSVGPTIIPPPPNANAYPFVTDLSKGLKIISNTGNANNQIASRVQALPPKKFILGRVASNEDICIETETPFAFSIAAKGKQICISKVASADDLQRPLLGGLFNAELANKAEIGEGIPVSLRLTFGSTPCVSSIASKQVPREPALHKTFRSVLHIDMSSSGNSTGKNLARPQYRAPKPLVNGTSYRNSLPSLPRPPRQTQGANLTFFEQDICLPVPCQAEGSESSGEAHQVDTGKSEGQEAQSRKPPIQREKWWHDALKSDFTPKAKIASEQEYELTNHLFNEQGYNPLIRPVANASEALQVDLGLCMIQLIYIDERRQVMKSNVWLPMVWRDYQLTWDPSKYGGLKVVRVPHNRVWKPDIVLFNK</sequence>
<evidence type="ECO:0000313" key="14">
    <source>
        <dbReference type="Proteomes" id="UP000278807"/>
    </source>
</evidence>
<dbReference type="GO" id="GO:0004888">
    <property type="term" value="F:transmembrane signaling receptor activity"/>
    <property type="evidence" value="ECO:0007669"/>
    <property type="project" value="InterPro"/>
</dbReference>
<dbReference type="STRING" id="102285.A0A0R3T9H0"/>
<dbReference type="InterPro" id="IPR006202">
    <property type="entry name" value="Neur_chan_lig-bd"/>
</dbReference>
<dbReference type="Pfam" id="PF02931">
    <property type="entry name" value="Neur_chan_LBD"/>
    <property type="match status" value="1"/>
</dbReference>
<dbReference type="OrthoDB" id="6251263at2759"/>
<protein>
    <submittedName>
        <fullName evidence="15">Neur_chan_LBD domain-containing protein</fullName>
    </submittedName>
</protein>
<evidence type="ECO:0000256" key="8">
    <source>
        <dbReference type="ARBA" id="ARBA00023286"/>
    </source>
</evidence>
<feature type="compositionally biased region" description="Basic and acidic residues" evidence="11">
    <location>
        <begin position="327"/>
        <end position="336"/>
    </location>
</feature>
<evidence type="ECO:0000259" key="12">
    <source>
        <dbReference type="Pfam" id="PF02931"/>
    </source>
</evidence>
<dbReference type="SUPFAM" id="SSF63712">
    <property type="entry name" value="Nicotinic receptor ligand binding domain-like"/>
    <property type="match status" value="1"/>
</dbReference>
<keyword evidence="3" id="KW-0812">Transmembrane</keyword>
<keyword evidence="9" id="KW-0407">Ion channel</keyword>
<reference evidence="15" key="1">
    <citation type="submission" date="2017-02" db="UniProtKB">
        <authorList>
            <consortium name="WormBaseParasite"/>
        </authorList>
    </citation>
    <scope>IDENTIFICATION</scope>
</reference>
<dbReference type="PANTHER" id="PTHR18945">
    <property type="entry name" value="NEUROTRANSMITTER GATED ION CHANNEL"/>
    <property type="match status" value="1"/>
</dbReference>
<dbReference type="AlphaFoldDB" id="A0A0R3T9H0"/>
<evidence type="ECO:0000256" key="11">
    <source>
        <dbReference type="SAM" id="MobiDB-lite"/>
    </source>
</evidence>
<keyword evidence="1" id="KW-0813">Transport</keyword>
<keyword evidence="6" id="KW-0472">Membrane</keyword>
<feature type="region of interest" description="Disordered" evidence="11">
    <location>
        <begin position="256"/>
        <end position="298"/>
    </location>
</feature>
<keyword evidence="7" id="KW-0675">Receptor</keyword>
<dbReference type="InterPro" id="IPR006201">
    <property type="entry name" value="Neur_channel"/>
</dbReference>
<gene>
    <name evidence="13" type="ORF">HNAJ_LOCUS3707</name>
</gene>
<evidence type="ECO:0000256" key="7">
    <source>
        <dbReference type="ARBA" id="ARBA00023170"/>
    </source>
</evidence>
<evidence type="ECO:0000256" key="1">
    <source>
        <dbReference type="ARBA" id="ARBA00022448"/>
    </source>
</evidence>
<evidence type="ECO:0000256" key="2">
    <source>
        <dbReference type="ARBA" id="ARBA00022475"/>
    </source>
</evidence>
<dbReference type="InterPro" id="IPR002394">
    <property type="entry name" value="Nicotinic_acetylcholine_rcpt"/>
</dbReference>
<feature type="compositionally biased region" description="Polar residues" evidence="11">
    <location>
        <begin position="1"/>
        <end position="24"/>
    </location>
</feature>
<keyword evidence="5" id="KW-0406">Ion transport</keyword>
<evidence type="ECO:0000256" key="6">
    <source>
        <dbReference type="ARBA" id="ARBA00023136"/>
    </source>
</evidence>
<organism evidence="15">
    <name type="scientific">Rodentolepis nana</name>
    <name type="common">Dwarf tapeworm</name>
    <name type="synonym">Hymenolepis nana</name>
    <dbReference type="NCBI Taxonomy" id="102285"/>
    <lineage>
        <taxon>Eukaryota</taxon>
        <taxon>Metazoa</taxon>
        <taxon>Spiralia</taxon>
        <taxon>Lophotrochozoa</taxon>
        <taxon>Platyhelminthes</taxon>
        <taxon>Cestoda</taxon>
        <taxon>Eucestoda</taxon>
        <taxon>Cyclophyllidea</taxon>
        <taxon>Hymenolepididae</taxon>
        <taxon>Rodentolepis</taxon>
    </lineage>
</organism>
<keyword evidence="14" id="KW-1185">Reference proteome</keyword>
<dbReference type="PRINTS" id="PR00254">
    <property type="entry name" value="NICOTINICR"/>
</dbReference>
<keyword evidence="8" id="KW-1071">Ligand-gated ion channel</keyword>
<dbReference type="WBParaSite" id="HNAJ_0000370901-mRNA-1">
    <property type="protein sequence ID" value="HNAJ_0000370901-mRNA-1"/>
    <property type="gene ID" value="HNAJ_0000370901"/>
</dbReference>
<dbReference type="Proteomes" id="UP000278807">
    <property type="component" value="Unassembled WGS sequence"/>
</dbReference>
<reference evidence="13 14" key="2">
    <citation type="submission" date="2018-11" db="EMBL/GenBank/DDBJ databases">
        <authorList>
            <consortium name="Pathogen Informatics"/>
        </authorList>
    </citation>
    <scope>NUCLEOTIDE SEQUENCE [LARGE SCALE GENOMIC DNA]</scope>
</reference>
<evidence type="ECO:0000313" key="15">
    <source>
        <dbReference type="WBParaSite" id="HNAJ_0000370901-mRNA-1"/>
    </source>
</evidence>
<name>A0A0R3T9H0_RODNA</name>
<dbReference type="GO" id="GO:0045211">
    <property type="term" value="C:postsynaptic membrane"/>
    <property type="evidence" value="ECO:0007669"/>
    <property type="project" value="InterPro"/>
</dbReference>
<proteinExistence type="predicted"/>
<dbReference type="Gene3D" id="2.70.170.10">
    <property type="entry name" value="Neurotransmitter-gated ion-channel ligand-binding domain"/>
    <property type="match status" value="1"/>
</dbReference>
<comment type="subcellular location">
    <subcellularLocation>
        <location evidence="10">Synaptic cell membrane</location>
        <topology evidence="10">Multi-pass membrane protein</topology>
    </subcellularLocation>
</comment>
<keyword evidence="4" id="KW-0770">Synapse</keyword>
<evidence type="ECO:0000256" key="5">
    <source>
        <dbReference type="ARBA" id="ARBA00023065"/>
    </source>
</evidence>
<dbReference type="GO" id="GO:0022848">
    <property type="term" value="F:acetylcholine-gated monoatomic cation-selective channel activity"/>
    <property type="evidence" value="ECO:0007669"/>
    <property type="project" value="InterPro"/>
</dbReference>
<evidence type="ECO:0000313" key="13">
    <source>
        <dbReference type="EMBL" id="VDN99566.1"/>
    </source>
</evidence>
<evidence type="ECO:0000256" key="10">
    <source>
        <dbReference type="ARBA" id="ARBA00034099"/>
    </source>
</evidence>
<feature type="region of interest" description="Disordered" evidence="11">
    <location>
        <begin position="316"/>
        <end position="348"/>
    </location>
</feature>
<dbReference type="InterPro" id="IPR036734">
    <property type="entry name" value="Neur_chan_lig-bd_sf"/>
</dbReference>
<feature type="domain" description="Neurotransmitter-gated ion-channel ligand-binding" evidence="12">
    <location>
        <begin position="372"/>
        <end position="464"/>
    </location>
</feature>
<keyword evidence="2" id="KW-1003">Cell membrane</keyword>
<evidence type="ECO:0000256" key="4">
    <source>
        <dbReference type="ARBA" id="ARBA00023018"/>
    </source>
</evidence>
<accession>A0A0R3T9H0</accession>
<evidence type="ECO:0000256" key="3">
    <source>
        <dbReference type="ARBA" id="ARBA00022692"/>
    </source>
</evidence>
<evidence type="ECO:0000256" key="9">
    <source>
        <dbReference type="ARBA" id="ARBA00023303"/>
    </source>
</evidence>
<feature type="region of interest" description="Disordered" evidence="11">
    <location>
        <begin position="1"/>
        <end position="29"/>
    </location>
</feature>
<dbReference type="EMBL" id="UZAE01002260">
    <property type="protein sequence ID" value="VDN99566.1"/>
    <property type="molecule type" value="Genomic_DNA"/>
</dbReference>